<comment type="caution">
    <text evidence="1">The sequence shown here is derived from an EMBL/GenBank/DDBJ whole genome shotgun (WGS) entry which is preliminary data.</text>
</comment>
<dbReference type="RefSeq" id="XP_028489599.1">
    <property type="nucleotide sequence ID" value="XM_028629603.1"/>
</dbReference>
<reference evidence="1 2" key="1">
    <citation type="journal article" date="2018" name="Front. Microbiol.">
        <title>Genomic and genetic insights into a cosmopolitan fungus, Paecilomyces variotii (Eurotiales).</title>
        <authorList>
            <person name="Urquhart A.S."/>
            <person name="Mondo S.J."/>
            <person name="Makela M.R."/>
            <person name="Hane J.K."/>
            <person name="Wiebenga A."/>
            <person name="He G."/>
            <person name="Mihaltcheva S."/>
            <person name="Pangilinan J."/>
            <person name="Lipzen A."/>
            <person name="Barry K."/>
            <person name="de Vries R.P."/>
            <person name="Grigoriev I.V."/>
            <person name="Idnurm A."/>
        </authorList>
    </citation>
    <scope>NUCLEOTIDE SEQUENCE [LARGE SCALE GENOMIC DNA]</scope>
    <source>
        <strain evidence="1 2">CBS 101075</strain>
    </source>
</reference>
<name>A0A443I790_BYSSP</name>
<evidence type="ECO:0000313" key="2">
    <source>
        <dbReference type="Proteomes" id="UP000283841"/>
    </source>
</evidence>
<dbReference type="VEuPathDB" id="FungiDB:C8Q69DRAFT_453143"/>
<dbReference type="EMBL" id="RCNU01000001">
    <property type="protein sequence ID" value="RWQ99954.1"/>
    <property type="molecule type" value="Genomic_DNA"/>
</dbReference>
<dbReference type="Proteomes" id="UP000283841">
    <property type="component" value="Unassembled WGS sequence"/>
</dbReference>
<organism evidence="1 2">
    <name type="scientific">Byssochlamys spectabilis</name>
    <name type="common">Paecilomyces variotii</name>
    <dbReference type="NCBI Taxonomy" id="264951"/>
    <lineage>
        <taxon>Eukaryota</taxon>
        <taxon>Fungi</taxon>
        <taxon>Dikarya</taxon>
        <taxon>Ascomycota</taxon>
        <taxon>Pezizomycotina</taxon>
        <taxon>Eurotiomycetes</taxon>
        <taxon>Eurotiomycetidae</taxon>
        <taxon>Eurotiales</taxon>
        <taxon>Thermoascaceae</taxon>
        <taxon>Paecilomyces</taxon>
    </lineage>
</organism>
<protein>
    <submittedName>
        <fullName evidence="1">Uncharacterized protein</fullName>
    </submittedName>
</protein>
<dbReference type="OrthoDB" id="4524525at2759"/>
<evidence type="ECO:0000313" key="1">
    <source>
        <dbReference type="EMBL" id="RWQ99954.1"/>
    </source>
</evidence>
<proteinExistence type="predicted"/>
<dbReference type="STRING" id="264951.A0A443I790"/>
<sequence>MFLPNKLRPVPFVVLDDPKKNQLRISGISRGYFGEYAYPTPIDPDRAQIWGGALRENRWNADFHMANLLEPDWNRQAGERIGYPIHVHCWLLLDRFIGHAIVKQNLRLFVQVIEEFWKANRKEWAVWILHFPGSRDPDIDDCYEKGVHWLKRQSDPTKPMKIRGRHGDEEPGTTHWPANPLRILDIQKLIERVTQSHDTVMKPDIRKPRRLGKAADLPLDIAVVIIDIIYKSQPHSRERIEDTRNILDAFEWKLPNAYWQSRCNPELVFEVGDLIKAEHIVDWANFCLGLEELLLDEDWYCNSGLNNRGRTLKLIAAIKERFDKAIKQENGIVGQHNG</sequence>
<gene>
    <name evidence="1" type="ORF">C8Q69DRAFT_453143</name>
</gene>
<dbReference type="AlphaFoldDB" id="A0A443I790"/>
<dbReference type="GeneID" id="39598880"/>
<accession>A0A443I790</accession>
<keyword evidence="2" id="KW-1185">Reference proteome</keyword>